<accession>A0A1F6VG26</accession>
<protein>
    <submittedName>
        <fullName evidence="1">Uncharacterized protein</fullName>
    </submittedName>
</protein>
<evidence type="ECO:0000313" key="1">
    <source>
        <dbReference type="EMBL" id="OGI68597.1"/>
    </source>
</evidence>
<dbReference type="Proteomes" id="UP000178235">
    <property type="component" value="Unassembled WGS sequence"/>
</dbReference>
<dbReference type="AlphaFoldDB" id="A0A1F6VG26"/>
<reference evidence="1 2" key="1">
    <citation type="journal article" date="2016" name="Nat. Commun.">
        <title>Thousands of microbial genomes shed light on interconnected biogeochemical processes in an aquifer system.</title>
        <authorList>
            <person name="Anantharaman K."/>
            <person name="Brown C.T."/>
            <person name="Hug L.A."/>
            <person name="Sharon I."/>
            <person name="Castelle C.J."/>
            <person name="Probst A.J."/>
            <person name="Thomas B.C."/>
            <person name="Singh A."/>
            <person name="Wilkins M.J."/>
            <person name="Karaoz U."/>
            <person name="Brodie E.L."/>
            <person name="Williams K.H."/>
            <person name="Hubbard S.S."/>
            <person name="Banfield J.F."/>
        </authorList>
    </citation>
    <scope>NUCLEOTIDE SEQUENCE [LARGE SCALE GENOMIC DNA]</scope>
</reference>
<name>A0A1F6VG26_9BACT</name>
<proteinExistence type="predicted"/>
<sequence length="556" mass="64924">MNQETKNCKKCKQDFVLDQNDLGFYEKMKVPVPKICPNCRFKMRAMFRNETTLYSGRKCALCNNNVISMYNPKSPYAIYCYRCFYSSKWEARDYAMDYDEKRSFIEQFGELLKKVPKITTFLSTGYGLNVNSEYSNMASGCKNCYLVFNTGPAEEVLYARGIRDCRDCVDMYFGVNDERCYECINVHQSSGILSGKNVNGSVDCCFVLNCRNVMNCFGCVNLNNKSHHFLNQPMSGEEYKKKVSEILGSYKKTEEFRKQFEKFTLQFPMRENNNIKTTNSTGDYLFECKNVRDSFEITKSEDCRYLYSSKEIRDSVGTIGYGVNSECLLEVVASGQSSNCIGSYGLEHSSDILYGFYTSKCQDCIGCDGLKNGKYFILNKQYEQAEYERLREKIIQELKEKDLYGLMIPPELAPFAYNETIAQDSMPLTKEEALAQGFRWEEDIQKTEGKETVDPENISDHIKDVKDSITNEILRCIDCNRNYKIIDQELMFYRKMNIPLPRKCFYCRHRDRIVKRGPYKFWNRNCAKCNMEIMTNYSPERPEIVYCEKCYQQEVY</sequence>
<comment type="caution">
    <text evidence="1">The sequence shown here is derived from an EMBL/GenBank/DDBJ whole genome shotgun (WGS) entry which is preliminary data.</text>
</comment>
<organism evidence="1 2">
    <name type="scientific">Candidatus Nomurabacteria bacterium RIFCSPHIGHO2_01_FULL_42_15</name>
    <dbReference type="NCBI Taxonomy" id="1801742"/>
    <lineage>
        <taxon>Bacteria</taxon>
        <taxon>Candidatus Nomuraibacteriota</taxon>
    </lineage>
</organism>
<evidence type="ECO:0000313" key="2">
    <source>
        <dbReference type="Proteomes" id="UP000178235"/>
    </source>
</evidence>
<gene>
    <name evidence="1" type="ORF">A2738_01815</name>
</gene>
<dbReference type="EMBL" id="MFTS01000003">
    <property type="protein sequence ID" value="OGI68597.1"/>
    <property type="molecule type" value="Genomic_DNA"/>
</dbReference>